<name>A0A178CN24_9EURO</name>
<comment type="caution">
    <text evidence="3">The sequence shown here is derived from an EMBL/GenBank/DDBJ whole genome shotgun (WGS) entry which is preliminary data.</text>
</comment>
<dbReference type="RefSeq" id="XP_022497043.1">
    <property type="nucleotide sequence ID" value="XM_022647027.1"/>
</dbReference>
<dbReference type="GeneID" id="34592154"/>
<dbReference type="PANTHER" id="PTHR15074">
    <property type="entry name" value="METHYL-CPG-BINDING PROTEIN"/>
    <property type="match status" value="1"/>
</dbReference>
<keyword evidence="4" id="KW-1185">Reference proteome</keyword>
<evidence type="ECO:0000313" key="3">
    <source>
        <dbReference type="EMBL" id="OAL30532.1"/>
    </source>
</evidence>
<dbReference type="GO" id="GO:0006281">
    <property type="term" value="P:DNA repair"/>
    <property type="evidence" value="ECO:0007669"/>
    <property type="project" value="InterPro"/>
</dbReference>
<protein>
    <recommendedName>
        <fullName evidence="5">HhH-GPD domain-containing protein</fullName>
    </recommendedName>
</protein>
<comment type="subcellular location">
    <subcellularLocation>
        <location evidence="1">Nucleus</location>
    </subcellularLocation>
</comment>
<dbReference type="GO" id="GO:0005634">
    <property type="term" value="C:nucleus"/>
    <property type="evidence" value="ECO:0007669"/>
    <property type="project" value="UniProtKB-SubCell"/>
</dbReference>
<dbReference type="InterPro" id="IPR011257">
    <property type="entry name" value="DNA_glycosylase"/>
</dbReference>
<accession>A0A178CN24</accession>
<reference evidence="3 4" key="1">
    <citation type="submission" date="2016-03" db="EMBL/GenBank/DDBJ databases">
        <title>The draft genome sequence of Fonsecaea nubica causative agent of cutaneous subcutaneous infection in human host.</title>
        <authorList>
            <person name="Costa F."/>
            <person name="Sybren D.H."/>
            <person name="Raittz R.T."/>
            <person name="Weiss V.A."/>
            <person name="Leao A.C."/>
            <person name="Gomes R."/>
            <person name="De Souza E.M."/>
            <person name="Pedrosa F.O."/>
            <person name="Steffens M.B."/>
            <person name="Bombassaro A."/>
            <person name="Tadra-Sfeir M.Z."/>
            <person name="Moreno L.F."/>
            <person name="Najafzadeh M.J."/>
            <person name="Felipe M.S."/>
            <person name="Teixeira M."/>
            <person name="Sun J."/>
            <person name="Xi L."/>
            <person name="Castro M.A."/>
            <person name="Vicente V.A."/>
        </authorList>
    </citation>
    <scope>NUCLEOTIDE SEQUENCE [LARGE SCALE GENOMIC DNA]</scope>
    <source>
        <strain evidence="3 4">CBS 269.64</strain>
    </source>
</reference>
<dbReference type="Gene3D" id="1.10.340.30">
    <property type="entry name" value="Hypothetical protein, domain 2"/>
    <property type="match status" value="1"/>
</dbReference>
<organism evidence="3 4">
    <name type="scientific">Fonsecaea nubica</name>
    <dbReference type="NCBI Taxonomy" id="856822"/>
    <lineage>
        <taxon>Eukaryota</taxon>
        <taxon>Fungi</taxon>
        <taxon>Dikarya</taxon>
        <taxon>Ascomycota</taxon>
        <taxon>Pezizomycotina</taxon>
        <taxon>Eurotiomycetes</taxon>
        <taxon>Chaetothyriomycetidae</taxon>
        <taxon>Chaetothyriales</taxon>
        <taxon>Herpotrichiellaceae</taxon>
        <taxon>Fonsecaea</taxon>
    </lineage>
</organism>
<evidence type="ECO:0008006" key="5">
    <source>
        <dbReference type="Google" id="ProtNLM"/>
    </source>
</evidence>
<dbReference type="AlphaFoldDB" id="A0A178CN24"/>
<gene>
    <name evidence="3" type="ORF">AYO20_08751</name>
</gene>
<keyword evidence="2" id="KW-0539">Nucleus</keyword>
<proteinExistence type="predicted"/>
<evidence type="ECO:0000256" key="1">
    <source>
        <dbReference type="ARBA" id="ARBA00004123"/>
    </source>
</evidence>
<dbReference type="PANTHER" id="PTHR15074:SF0">
    <property type="entry name" value="METHYL-CPG-BINDING DOMAIN PROTEIN 4-LIKE PROTEIN"/>
    <property type="match status" value="1"/>
</dbReference>
<dbReference type="InterPro" id="IPR045138">
    <property type="entry name" value="MeCP2/MBD4"/>
</dbReference>
<dbReference type="OrthoDB" id="10265068at2759"/>
<dbReference type="Proteomes" id="UP000185904">
    <property type="component" value="Unassembled WGS sequence"/>
</dbReference>
<evidence type="ECO:0000256" key="2">
    <source>
        <dbReference type="ARBA" id="ARBA00023242"/>
    </source>
</evidence>
<dbReference type="GO" id="GO:0003677">
    <property type="term" value="F:DNA binding"/>
    <property type="evidence" value="ECO:0007669"/>
    <property type="project" value="InterPro"/>
</dbReference>
<sequence length="222" mass="25312">MNLIQPPSARPMPESTQHYGLAEEEYADHPFQLLVLCIFLNRTRGERAIPAARRFFLQFPDPEHLARAKYDETVLFFQDLGLHRRAGWVIDLAKDWLSQPPKAGVIYLKSYNGKITVESEVAHLKGVGKYASDAWRIFCKDELYRQAGFDVDEPEWTKVLPEDKELRKYMTWKRAASQIPSLGKEDQEAEELLTGLQKLSLGDSVQVCGMFSDTGPPCLPRA</sequence>
<evidence type="ECO:0000313" key="4">
    <source>
        <dbReference type="Proteomes" id="UP000185904"/>
    </source>
</evidence>
<dbReference type="SUPFAM" id="SSF48150">
    <property type="entry name" value="DNA-glycosylase"/>
    <property type="match status" value="1"/>
</dbReference>
<dbReference type="EMBL" id="LVCJ01000072">
    <property type="protein sequence ID" value="OAL30532.1"/>
    <property type="molecule type" value="Genomic_DNA"/>
</dbReference>
<dbReference type="GO" id="GO:0003824">
    <property type="term" value="F:catalytic activity"/>
    <property type="evidence" value="ECO:0007669"/>
    <property type="project" value="InterPro"/>
</dbReference>